<dbReference type="PANTHER" id="PTHR11124">
    <property type="entry name" value="VACUOLAR SORTING PROTEIN VPS29"/>
    <property type="match status" value="1"/>
</dbReference>
<evidence type="ECO:0000313" key="4">
    <source>
        <dbReference type="EMBL" id="ASN05077.1"/>
    </source>
</evidence>
<comment type="similarity">
    <text evidence="1 2">Belongs to the metallophosphoesterase superfamily. YfcE family.</text>
</comment>
<feature type="domain" description="Calcineurin-like phosphoesterase" evidence="3">
    <location>
        <begin position="4"/>
        <end position="142"/>
    </location>
</feature>
<dbReference type="GO" id="GO:0046872">
    <property type="term" value="F:metal ion binding"/>
    <property type="evidence" value="ECO:0007669"/>
    <property type="project" value="UniProtKB-KW"/>
</dbReference>
<evidence type="ECO:0000259" key="3">
    <source>
        <dbReference type="Pfam" id="PF12850"/>
    </source>
</evidence>
<evidence type="ECO:0000256" key="1">
    <source>
        <dbReference type="ARBA" id="ARBA00008950"/>
    </source>
</evidence>
<dbReference type="OrthoDB" id="9800565at2"/>
<reference evidence="4 5" key="1">
    <citation type="journal article" date="2003" name="Int. J. Syst. Evol. Microbiol.">
        <title>Virgibacillus carmonensis sp. nov., Virgibacillus necropolis sp. nov. and Virgibacillus picturae sp. nov., three novel species isolated from deteriorated mural paintings, transfer of the species of the genus salibacillus to Virgibacillus, as Virgibacillus marismortui comb. nov. and Virgibacillus salexigens comb. nov., and emended description of the genus Virgibacillus.</title>
        <authorList>
            <person name="Heyrman J."/>
            <person name="Logan N.A."/>
            <person name="Busse H.J."/>
            <person name="Balcaen A."/>
            <person name="Lebbe L."/>
            <person name="Rodriguez-Diaz M."/>
            <person name="Swings J."/>
            <person name="De Vos P."/>
        </authorList>
    </citation>
    <scope>NUCLEOTIDE SEQUENCE [LARGE SCALE GENOMIC DNA]</scope>
    <source>
        <strain evidence="4 5">LMG 19488</strain>
    </source>
</reference>
<dbReference type="Pfam" id="PF12850">
    <property type="entry name" value="Metallophos_2"/>
    <property type="match status" value="1"/>
</dbReference>
<dbReference type="RefSeq" id="WP_089531928.1">
    <property type="nucleotide sequence ID" value="NZ_CP022437.1"/>
</dbReference>
<dbReference type="GO" id="GO:0016787">
    <property type="term" value="F:hydrolase activity"/>
    <property type="evidence" value="ECO:0007669"/>
    <property type="project" value="UniProtKB-UniRule"/>
</dbReference>
<comment type="cofactor">
    <cofactor evidence="2">
        <name>a divalent metal cation</name>
        <dbReference type="ChEBI" id="CHEBI:60240"/>
    </cofactor>
</comment>
<gene>
    <name evidence="4" type="ORF">CFK40_08655</name>
</gene>
<dbReference type="InterPro" id="IPR041802">
    <property type="entry name" value="MPP_YfcE"/>
</dbReference>
<keyword evidence="2" id="KW-0479">Metal-binding</keyword>
<dbReference type="Proteomes" id="UP000204391">
    <property type="component" value="Chromosome"/>
</dbReference>
<evidence type="ECO:0000256" key="2">
    <source>
        <dbReference type="RuleBase" id="RU362039"/>
    </source>
</evidence>
<dbReference type="EC" id="3.1.4.-" evidence="2"/>
<sequence length="170" mass="19000">MTSVLFVSDSHGLTKELTQIKDQVNVDLMIHCGDSELDLDAEQLDGFVKVSGNCDYDSRFPNEQTIEIGDLNFFVTHGHLHQVKSGLTTLSYRAEELGARVIGFGHTHVAGAEKVQNQLFINPGSIRLPRRIQVQTYAIMEWATPDDICISFYTPEGDIVEELTYHTSLS</sequence>
<dbReference type="NCBIfam" id="TIGR00040">
    <property type="entry name" value="yfcE"/>
    <property type="match status" value="1"/>
</dbReference>
<dbReference type="EMBL" id="CP022437">
    <property type="protein sequence ID" value="ASN05077.1"/>
    <property type="molecule type" value="Genomic_DNA"/>
</dbReference>
<accession>A0A221MBS5</accession>
<protein>
    <recommendedName>
        <fullName evidence="2">Phosphoesterase</fullName>
        <ecNumber evidence="2">3.1.4.-</ecNumber>
    </recommendedName>
</protein>
<name>A0A221MBS5_9BACI</name>
<organism evidence="4 5">
    <name type="scientific">Virgibacillus necropolis</name>
    <dbReference type="NCBI Taxonomy" id="163877"/>
    <lineage>
        <taxon>Bacteria</taxon>
        <taxon>Bacillati</taxon>
        <taxon>Bacillota</taxon>
        <taxon>Bacilli</taxon>
        <taxon>Bacillales</taxon>
        <taxon>Bacillaceae</taxon>
        <taxon>Virgibacillus</taxon>
    </lineage>
</organism>
<dbReference type="SUPFAM" id="SSF56300">
    <property type="entry name" value="Metallo-dependent phosphatases"/>
    <property type="match status" value="1"/>
</dbReference>
<dbReference type="CDD" id="cd00841">
    <property type="entry name" value="MPP_YfcE"/>
    <property type="match status" value="1"/>
</dbReference>
<dbReference type="Gene3D" id="3.60.21.10">
    <property type="match status" value="1"/>
</dbReference>
<dbReference type="KEGG" id="vne:CFK40_08655"/>
<dbReference type="InterPro" id="IPR024654">
    <property type="entry name" value="Calcineurin-like_PHP_lpxH"/>
</dbReference>
<evidence type="ECO:0000313" key="5">
    <source>
        <dbReference type="Proteomes" id="UP000204391"/>
    </source>
</evidence>
<dbReference type="InterPro" id="IPR000979">
    <property type="entry name" value="Phosphodiesterase_MJ0936/Vps29"/>
</dbReference>
<proteinExistence type="inferred from homology"/>
<dbReference type="InterPro" id="IPR029052">
    <property type="entry name" value="Metallo-depent_PP-like"/>
</dbReference>
<dbReference type="AlphaFoldDB" id="A0A221MBS5"/>
<keyword evidence="5" id="KW-1185">Reference proteome</keyword>